<accession>A0ABP8U8W8</accession>
<dbReference type="Proteomes" id="UP001501442">
    <property type="component" value="Unassembled WGS sequence"/>
</dbReference>
<protein>
    <submittedName>
        <fullName evidence="3">Uncharacterized protein</fullName>
    </submittedName>
</protein>
<feature type="compositionally biased region" description="Basic and acidic residues" evidence="1">
    <location>
        <begin position="40"/>
        <end position="50"/>
    </location>
</feature>
<feature type="transmembrane region" description="Helical" evidence="2">
    <location>
        <begin position="215"/>
        <end position="234"/>
    </location>
</feature>
<evidence type="ECO:0000313" key="4">
    <source>
        <dbReference type="Proteomes" id="UP001501442"/>
    </source>
</evidence>
<feature type="transmembrane region" description="Helical" evidence="2">
    <location>
        <begin position="90"/>
        <end position="114"/>
    </location>
</feature>
<name>A0ABP8U8W8_9ACTN</name>
<keyword evidence="2" id="KW-0812">Transmembrane</keyword>
<keyword evidence="2" id="KW-1133">Transmembrane helix</keyword>
<keyword evidence="4" id="KW-1185">Reference proteome</keyword>
<organism evidence="3 4">
    <name type="scientific">Actinoallomurus vinaceus</name>
    <dbReference type="NCBI Taxonomy" id="1080074"/>
    <lineage>
        <taxon>Bacteria</taxon>
        <taxon>Bacillati</taxon>
        <taxon>Actinomycetota</taxon>
        <taxon>Actinomycetes</taxon>
        <taxon>Streptosporangiales</taxon>
        <taxon>Thermomonosporaceae</taxon>
        <taxon>Actinoallomurus</taxon>
    </lineage>
</organism>
<keyword evidence="2" id="KW-0472">Membrane</keyword>
<proteinExistence type="predicted"/>
<feature type="transmembrane region" description="Helical" evidence="2">
    <location>
        <begin position="176"/>
        <end position="194"/>
    </location>
</feature>
<feature type="transmembrane region" description="Helical" evidence="2">
    <location>
        <begin position="61"/>
        <end position="78"/>
    </location>
</feature>
<sequence>MPVGGRSRRRRAGSSGATSTGTAPRAADRPRPGRPAPDASARDPSARDADAPAAGGDARRAPYIILVAALSLFLLTWPDAERVWIRSDPPWWLADATTVVGVVAVWVFARALIVAELRAMSLGGRFRDDATAGELLEVALARTGVAALWATLLGFLSIAQDPLPAGVKVTDAVGTYATVGAILGLALCSIKSYSVHRSSFRLLRGAGDRRHWIRAHMSAMVCDAFILAVLLVPLGRLVHRAA</sequence>
<evidence type="ECO:0000256" key="2">
    <source>
        <dbReference type="SAM" id="Phobius"/>
    </source>
</evidence>
<feature type="region of interest" description="Disordered" evidence="1">
    <location>
        <begin position="1"/>
        <end position="55"/>
    </location>
</feature>
<evidence type="ECO:0000313" key="3">
    <source>
        <dbReference type="EMBL" id="GAA4624043.1"/>
    </source>
</evidence>
<gene>
    <name evidence="3" type="ORF">GCM10023196_022610</name>
</gene>
<comment type="caution">
    <text evidence="3">The sequence shown here is derived from an EMBL/GenBank/DDBJ whole genome shotgun (WGS) entry which is preliminary data.</text>
</comment>
<dbReference type="EMBL" id="BAABHK010000003">
    <property type="protein sequence ID" value="GAA4624043.1"/>
    <property type="molecule type" value="Genomic_DNA"/>
</dbReference>
<reference evidence="4" key="1">
    <citation type="journal article" date="2019" name="Int. J. Syst. Evol. Microbiol.">
        <title>The Global Catalogue of Microorganisms (GCM) 10K type strain sequencing project: providing services to taxonomists for standard genome sequencing and annotation.</title>
        <authorList>
            <consortium name="The Broad Institute Genomics Platform"/>
            <consortium name="The Broad Institute Genome Sequencing Center for Infectious Disease"/>
            <person name="Wu L."/>
            <person name="Ma J."/>
        </authorList>
    </citation>
    <scope>NUCLEOTIDE SEQUENCE [LARGE SCALE GENOMIC DNA]</scope>
    <source>
        <strain evidence="4">JCM 17939</strain>
    </source>
</reference>
<feature type="transmembrane region" description="Helical" evidence="2">
    <location>
        <begin position="135"/>
        <end position="156"/>
    </location>
</feature>
<feature type="compositionally biased region" description="Basic residues" evidence="1">
    <location>
        <begin position="1"/>
        <end position="12"/>
    </location>
</feature>
<evidence type="ECO:0000256" key="1">
    <source>
        <dbReference type="SAM" id="MobiDB-lite"/>
    </source>
</evidence>
<feature type="compositionally biased region" description="Low complexity" evidence="1">
    <location>
        <begin position="13"/>
        <end position="25"/>
    </location>
</feature>